<feature type="region of interest" description="Disordered" evidence="1">
    <location>
        <begin position="439"/>
        <end position="464"/>
    </location>
</feature>
<name>A0A914HLT1_GLORO</name>
<dbReference type="Proteomes" id="UP000887572">
    <property type="component" value="Unplaced"/>
</dbReference>
<evidence type="ECO:0000313" key="4">
    <source>
        <dbReference type="WBParaSite" id="Gr19_v10_g196.t1"/>
    </source>
</evidence>
<feature type="signal peptide" evidence="2">
    <location>
        <begin position="1"/>
        <end position="26"/>
    </location>
</feature>
<keyword evidence="2" id="KW-0732">Signal</keyword>
<dbReference type="WBParaSite" id="Gr19_v10_g196.t1">
    <property type="protein sequence ID" value="Gr19_v10_g196.t1"/>
    <property type="gene ID" value="Gr19_v10_g196"/>
</dbReference>
<dbReference type="AlphaFoldDB" id="A0A914HLT1"/>
<evidence type="ECO:0000256" key="1">
    <source>
        <dbReference type="SAM" id="MobiDB-lite"/>
    </source>
</evidence>
<evidence type="ECO:0000256" key="2">
    <source>
        <dbReference type="SAM" id="SignalP"/>
    </source>
</evidence>
<feature type="compositionally biased region" description="Polar residues" evidence="1">
    <location>
        <begin position="447"/>
        <end position="464"/>
    </location>
</feature>
<feature type="region of interest" description="Disordered" evidence="1">
    <location>
        <begin position="265"/>
        <end position="310"/>
    </location>
</feature>
<feature type="chain" id="PRO_5037869643" evidence="2">
    <location>
        <begin position="27"/>
        <end position="464"/>
    </location>
</feature>
<keyword evidence="3" id="KW-1185">Reference proteome</keyword>
<feature type="compositionally biased region" description="Polar residues" evidence="1">
    <location>
        <begin position="276"/>
        <end position="288"/>
    </location>
</feature>
<reference evidence="4" key="1">
    <citation type="submission" date="2022-11" db="UniProtKB">
        <authorList>
            <consortium name="WormBaseParasite"/>
        </authorList>
    </citation>
    <scope>IDENTIFICATION</scope>
</reference>
<proteinExistence type="predicted"/>
<organism evidence="3 4">
    <name type="scientific">Globodera rostochiensis</name>
    <name type="common">Golden nematode worm</name>
    <name type="synonym">Heterodera rostochiensis</name>
    <dbReference type="NCBI Taxonomy" id="31243"/>
    <lineage>
        <taxon>Eukaryota</taxon>
        <taxon>Metazoa</taxon>
        <taxon>Ecdysozoa</taxon>
        <taxon>Nematoda</taxon>
        <taxon>Chromadorea</taxon>
        <taxon>Rhabditida</taxon>
        <taxon>Tylenchina</taxon>
        <taxon>Tylenchomorpha</taxon>
        <taxon>Tylenchoidea</taxon>
        <taxon>Heteroderidae</taxon>
        <taxon>Heteroderinae</taxon>
        <taxon>Globodera</taxon>
    </lineage>
</organism>
<sequence>MALQIPSLALLSGLTIFLTYFTPSTTATPKWPGDTVAEKIRLLDAVSPSDTVGKLREYCEQQYKKNEAEWKEAEQKRNKKLFYKLLSIFGFFKGDFYKKMENELYAQYASQISSKYINPFKDCERDCIFFKSKWTKTKLRLEELQNVVETNMAGANAHNELNSTKSVGAKRTPTAKLDDHAANTSEANLNKPDKLLTKLDQTKMALAKLKQLDVAPSKLDNNVEKIVGTFDQALRGLGKPDQKEMASKSLQKTFALSKWETTPLNTPSITPRKFDQQLSPPWQNTAPSSPMAPHDEEGMTPLLSTQKTDSARVSSMAWLSSSREDMTNKDDIPVSSSSPVSLSSPMALSRLMSWPDPYNPQENSQPNNVMALTAVDKADIVLEKLEFEIYNNMEAFYKLFVWNECFNNVFVIPSEVVEQLKELSNFNLQQLMTNANKKAEKNGLKHGNTSSSPVSDSSRNGTNA</sequence>
<accession>A0A914HLT1</accession>
<protein>
    <submittedName>
        <fullName evidence="4">Uncharacterized protein</fullName>
    </submittedName>
</protein>
<evidence type="ECO:0000313" key="3">
    <source>
        <dbReference type="Proteomes" id="UP000887572"/>
    </source>
</evidence>